<dbReference type="GO" id="GO:0008909">
    <property type="term" value="F:isochorismate synthase activity"/>
    <property type="evidence" value="ECO:0007669"/>
    <property type="project" value="UniProtKB-EC"/>
</dbReference>
<accession>A0A376KYH7</accession>
<feature type="region of interest" description="Disordered" evidence="1">
    <location>
        <begin position="1"/>
        <end position="20"/>
    </location>
</feature>
<evidence type="ECO:0000313" key="2">
    <source>
        <dbReference type="EMBL" id="STE87704.1"/>
    </source>
</evidence>
<dbReference type="EMBL" id="UFZQ01000001">
    <property type="protein sequence ID" value="STE87704.1"/>
    <property type="molecule type" value="Genomic_DNA"/>
</dbReference>
<sequence length="62" mass="6816">MPKAQGIKNPVMVGAIPFDPRQPSSLYIPESWQSFSRQEKTDLSPPFYPQPVAERGGTPGNS</sequence>
<name>A0A376KYH7_ECOLX</name>
<dbReference type="AlphaFoldDB" id="A0A376KYH7"/>
<evidence type="ECO:0000313" key="3">
    <source>
        <dbReference type="Proteomes" id="UP000255460"/>
    </source>
</evidence>
<reference evidence="2 3" key="1">
    <citation type="submission" date="2018-06" db="EMBL/GenBank/DDBJ databases">
        <authorList>
            <consortium name="Pathogen Informatics"/>
            <person name="Doyle S."/>
        </authorList>
    </citation>
    <scope>NUCLEOTIDE SEQUENCE [LARGE SCALE GENOMIC DNA]</scope>
    <source>
        <strain evidence="2 3">NCTC10418</strain>
    </source>
</reference>
<proteinExistence type="predicted"/>
<dbReference type="EC" id="5.4.4.2" evidence="2"/>
<feature type="region of interest" description="Disordered" evidence="1">
    <location>
        <begin position="35"/>
        <end position="62"/>
    </location>
</feature>
<dbReference type="Proteomes" id="UP000255460">
    <property type="component" value="Unassembled WGS sequence"/>
</dbReference>
<protein>
    <submittedName>
        <fullName evidence="2">Isochorismate synthase</fullName>
        <ecNumber evidence="2">5.4.4.2</ecNumber>
    </submittedName>
</protein>
<gene>
    <name evidence="2" type="primary">entC_2</name>
    <name evidence="2" type="ORF">NCTC10418_05387</name>
</gene>
<keyword evidence="2" id="KW-0413">Isomerase</keyword>
<evidence type="ECO:0000256" key="1">
    <source>
        <dbReference type="SAM" id="MobiDB-lite"/>
    </source>
</evidence>
<organism evidence="2 3">
    <name type="scientific">Escherichia coli</name>
    <dbReference type="NCBI Taxonomy" id="562"/>
    <lineage>
        <taxon>Bacteria</taxon>
        <taxon>Pseudomonadati</taxon>
        <taxon>Pseudomonadota</taxon>
        <taxon>Gammaproteobacteria</taxon>
        <taxon>Enterobacterales</taxon>
        <taxon>Enterobacteriaceae</taxon>
        <taxon>Escherichia</taxon>
    </lineage>
</organism>